<reference evidence="1 2" key="1">
    <citation type="journal article" date="2015" name="Genome Announc.">
        <title>Expanding the biotechnology potential of lactobacilli through comparative genomics of 213 strains and associated genera.</title>
        <authorList>
            <person name="Sun Z."/>
            <person name="Harris H.M."/>
            <person name="McCann A."/>
            <person name="Guo C."/>
            <person name="Argimon S."/>
            <person name="Zhang W."/>
            <person name="Yang X."/>
            <person name="Jeffery I.B."/>
            <person name="Cooney J.C."/>
            <person name="Kagawa T.F."/>
            <person name="Liu W."/>
            <person name="Song Y."/>
            <person name="Salvetti E."/>
            <person name="Wrobel A."/>
            <person name="Rasinkangas P."/>
            <person name="Parkhill J."/>
            <person name="Rea M.C."/>
            <person name="O'Sullivan O."/>
            <person name="Ritari J."/>
            <person name="Douillard F.P."/>
            <person name="Paul Ross R."/>
            <person name="Yang R."/>
            <person name="Briner A.E."/>
            <person name="Felis G.E."/>
            <person name="de Vos W.M."/>
            <person name="Barrangou R."/>
            <person name="Klaenhammer T.R."/>
            <person name="Caufield P.W."/>
            <person name="Cui Y."/>
            <person name="Zhang H."/>
            <person name="O'Toole P.W."/>
        </authorList>
    </citation>
    <scope>NUCLEOTIDE SEQUENCE [LARGE SCALE GENOMIC DNA]</scope>
    <source>
        <strain evidence="1 2">DSM 19519</strain>
    </source>
</reference>
<organism evidence="1 2">
    <name type="scientific">Liquorilactobacillus hordei DSM 19519</name>
    <dbReference type="NCBI Taxonomy" id="1423759"/>
    <lineage>
        <taxon>Bacteria</taxon>
        <taxon>Bacillati</taxon>
        <taxon>Bacillota</taxon>
        <taxon>Bacilli</taxon>
        <taxon>Lactobacillales</taxon>
        <taxon>Lactobacillaceae</taxon>
        <taxon>Liquorilactobacillus</taxon>
    </lineage>
</organism>
<protein>
    <submittedName>
        <fullName evidence="1">Uncharacterized protein</fullName>
    </submittedName>
</protein>
<dbReference type="AlphaFoldDB" id="A0A0R1MIZ8"/>
<gene>
    <name evidence="1" type="ORF">FC92_GL001016</name>
</gene>
<name>A0A0R1MIZ8_9LACO</name>
<dbReference type="Proteomes" id="UP000051448">
    <property type="component" value="Unassembled WGS sequence"/>
</dbReference>
<dbReference type="EMBL" id="AZDX01000003">
    <property type="protein sequence ID" value="KRL07948.1"/>
    <property type="molecule type" value="Genomic_DNA"/>
</dbReference>
<proteinExistence type="predicted"/>
<keyword evidence="2" id="KW-1185">Reference proteome</keyword>
<dbReference type="STRING" id="1423759.FC92_GL001016"/>
<evidence type="ECO:0000313" key="2">
    <source>
        <dbReference type="Proteomes" id="UP000051448"/>
    </source>
</evidence>
<dbReference type="PATRIC" id="fig|1423759.3.peg.1072"/>
<sequence length="79" mass="8844">MKGGETMKFKNNTVLAKHLGNDKIYMWHVPASMGLRHKVRIGSLIKVDTQYGNKIVKAVGVALVKNSSGKFREVVEFIK</sequence>
<comment type="caution">
    <text evidence="1">The sequence shown here is derived from an EMBL/GenBank/DDBJ whole genome shotgun (WGS) entry which is preliminary data.</text>
</comment>
<evidence type="ECO:0000313" key="1">
    <source>
        <dbReference type="EMBL" id="KRL07948.1"/>
    </source>
</evidence>
<accession>A0A0R1MIZ8</accession>